<proteinExistence type="predicted"/>
<dbReference type="Pfam" id="PF10680">
    <property type="entry name" value="RRN9"/>
    <property type="match status" value="1"/>
</dbReference>
<evidence type="ECO:0000313" key="3">
    <source>
        <dbReference type="EMBL" id="KAL2795643.1"/>
    </source>
</evidence>
<feature type="domain" description="Rrn9" evidence="2">
    <location>
        <begin position="143"/>
        <end position="208"/>
    </location>
</feature>
<evidence type="ECO:0000313" key="4">
    <source>
        <dbReference type="Proteomes" id="UP001610563"/>
    </source>
</evidence>
<feature type="compositionally biased region" description="Basic residues" evidence="1">
    <location>
        <begin position="430"/>
        <end position="451"/>
    </location>
</feature>
<keyword evidence="4" id="KW-1185">Reference proteome</keyword>
<sequence>MSFFSDEQLPHSSAPPSAQPYRSLFGGSSQDVGDQERQPRLRRDEFLGYTDVSAIASGGPDTADEEFDDDQAYLSEIEALDLPHDDSSSLPGRPDTYVKSNNLGPEHSKSSQSPPPYRPNRFHGSTYMWLKLTQDDREISQALEETRAGDLAAHLYNAFTLQSQVVAKVGNADGPEVDSLGDKYLLSSLEQWTAWPMPSDEVPRPDERPRRLRQQVIPNERTYKLGPDPRPSAALEECIIASLLKAAKDRFRDRDWEVSTPARNAAFGHLDLDDPKSKVEGGPKIRRRSTDTQERAPELDADDRMSGTEWETEQESLRPSQRPTPQIDEDVSRQKLRPLARRMIAQFDQLLMGLHRFHGALGSEDRSRSRGRKRGRSSSWASDKSSVHSGHAPPEYASEVESNPGSHGVSLSSASARKKESTSNLDKSQSRGRKPSRIASRSRSRPRRARTRGAQTSEHRSISRYNNIQSGLTDWKDVLGVASMVGLPPAALRRAADRFSALSNEYTVDPPLPEDSRTHFMEDVLVWASAQNKIATSEGGDGRHPNLASQSPSPSTYTEERSTSSDDDRPKKAKSFKAGTADTEKVLVCPFSKCPRHEKGFSRIWNLNQHLKNMHPIYQPESGRSRKRRAVQSEYDSDQSE</sequence>
<name>A0ABR4G9D0_9EURO</name>
<keyword evidence="3" id="KW-0648">Protein biosynthesis</keyword>
<dbReference type="EMBL" id="JBFTWV010000033">
    <property type="protein sequence ID" value="KAL2795643.1"/>
    <property type="molecule type" value="Genomic_DNA"/>
</dbReference>
<keyword evidence="3" id="KW-0396">Initiation factor</keyword>
<feature type="compositionally biased region" description="Polar residues" evidence="1">
    <location>
        <begin position="400"/>
        <end position="415"/>
    </location>
</feature>
<feature type="region of interest" description="Disordered" evidence="1">
    <location>
        <begin position="78"/>
        <end position="123"/>
    </location>
</feature>
<feature type="region of interest" description="Disordered" evidence="1">
    <location>
        <begin position="535"/>
        <end position="578"/>
    </location>
</feature>
<evidence type="ECO:0000259" key="2">
    <source>
        <dbReference type="Pfam" id="PF10680"/>
    </source>
</evidence>
<evidence type="ECO:0000256" key="1">
    <source>
        <dbReference type="SAM" id="MobiDB-lite"/>
    </source>
</evidence>
<organism evidence="3 4">
    <name type="scientific">Aspergillus keveii</name>
    <dbReference type="NCBI Taxonomy" id="714993"/>
    <lineage>
        <taxon>Eukaryota</taxon>
        <taxon>Fungi</taxon>
        <taxon>Dikarya</taxon>
        <taxon>Ascomycota</taxon>
        <taxon>Pezizomycotina</taxon>
        <taxon>Eurotiomycetes</taxon>
        <taxon>Eurotiomycetidae</taxon>
        <taxon>Eurotiales</taxon>
        <taxon>Aspergillaceae</taxon>
        <taxon>Aspergillus</taxon>
        <taxon>Aspergillus subgen. Nidulantes</taxon>
    </lineage>
</organism>
<feature type="compositionally biased region" description="Basic and acidic residues" evidence="1">
    <location>
        <begin position="558"/>
        <end position="570"/>
    </location>
</feature>
<dbReference type="InterPro" id="IPR019622">
    <property type="entry name" value="Rrn9_dom"/>
</dbReference>
<feature type="region of interest" description="Disordered" evidence="1">
    <location>
        <begin position="267"/>
        <end position="334"/>
    </location>
</feature>
<comment type="caution">
    <text evidence="3">The sequence shown here is derived from an EMBL/GenBank/DDBJ whole genome shotgun (WGS) entry which is preliminary data.</text>
</comment>
<feature type="region of interest" description="Disordered" evidence="1">
    <location>
        <begin position="362"/>
        <end position="465"/>
    </location>
</feature>
<feature type="region of interest" description="Disordered" evidence="1">
    <location>
        <begin position="616"/>
        <end position="641"/>
    </location>
</feature>
<accession>A0ABR4G9D0</accession>
<protein>
    <submittedName>
        <fullName evidence="3">RNA polymerase I-specific transcription initiation factor-domain-containing protein</fullName>
    </submittedName>
</protein>
<dbReference type="GO" id="GO:0003743">
    <property type="term" value="F:translation initiation factor activity"/>
    <property type="evidence" value="ECO:0007669"/>
    <property type="project" value="UniProtKB-KW"/>
</dbReference>
<feature type="compositionally biased region" description="Polar residues" evidence="1">
    <location>
        <begin position="547"/>
        <end position="557"/>
    </location>
</feature>
<reference evidence="3 4" key="1">
    <citation type="submission" date="2024-07" db="EMBL/GenBank/DDBJ databases">
        <title>Section-level genome sequencing and comparative genomics of Aspergillus sections Usti and Cavernicolus.</title>
        <authorList>
            <consortium name="Lawrence Berkeley National Laboratory"/>
            <person name="Nybo J.L."/>
            <person name="Vesth T.C."/>
            <person name="Theobald S."/>
            <person name="Frisvad J.C."/>
            <person name="Larsen T.O."/>
            <person name="Kjaerboelling I."/>
            <person name="Rothschild-Mancinelli K."/>
            <person name="Lyhne E.K."/>
            <person name="Kogle M.E."/>
            <person name="Barry K."/>
            <person name="Clum A."/>
            <person name="Na H."/>
            <person name="Ledsgaard L."/>
            <person name="Lin J."/>
            <person name="Lipzen A."/>
            <person name="Kuo A."/>
            <person name="Riley R."/>
            <person name="Mondo S."/>
            <person name="Labutti K."/>
            <person name="Haridas S."/>
            <person name="Pangalinan J."/>
            <person name="Salamov A.A."/>
            <person name="Simmons B.A."/>
            <person name="Magnuson J.K."/>
            <person name="Chen J."/>
            <person name="Drula E."/>
            <person name="Henrissat B."/>
            <person name="Wiebenga A."/>
            <person name="Lubbers R.J."/>
            <person name="Gomes A.C."/>
            <person name="Makela M.R."/>
            <person name="Stajich J."/>
            <person name="Grigoriev I.V."/>
            <person name="Mortensen U.H."/>
            <person name="De Vries R.P."/>
            <person name="Baker S.E."/>
            <person name="Andersen M.R."/>
        </authorList>
    </citation>
    <scope>NUCLEOTIDE SEQUENCE [LARGE SCALE GENOMIC DNA]</scope>
    <source>
        <strain evidence="3 4">CBS 209.92</strain>
    </source>
</reference>
<gene>
    <name evidence="3" type="ORF">BJX66DRAFT_301613</name>
</gene>
<dbReference type="Proteomes" id="UP001610563">
    <property type="component" value="Unassembled WGS sequence"/>
</dbReference>
<feature type="compositionally biased region" description="Basic and acidic residues" evidence="1">
    <location>
        <begin position="270"/>
        <end position="306"/>
    </location>
</feature>
<feature type="region of interest" description="Disordered" evidence="1">
    <location>
        <begin position="1"/>
        <end position="42"/>
    </location>
</feature>